<dbReference type="EMBL" id="ML986489">
    <property type="protein sequence ID" value="KAF2278032.1"/>
    <property type="molecule type" value="Genomic_DNA"/>
</dbReference>
<proteinExistence type="inferred from homology"/>
<keyword evidence="2 6" id="KW-0812">Transmembrane</keyword>
<feature type="transmembrane region" description="Helical" evidence="6">
    <location>
        <begin position="12"/>
        <end position="32"/>
    </location>
</feature>
<dbReference type="Proteomes" id="UP000800097">
    <property type="component" value="Unassembled WGS sequence"/>
</dbReference>
<accession>A0A6A6JND9</accession>
<sequence length="357" mass="39604">MFMSIPGPAAILGSIIPLLVLDIFAVGLRFYSRRKRRQPLQTDDWLTVPALVLAIGLASIMFYGIDSTALGYPAPPMPDTETGVEKRSAITASDWKIVTARKLEYSFLVIFATTNGLIKMSVLFLYRRLFVVDKQNWTNGRNVFFITMITLMGLWATSYTFAFMFMCKGNFEILFTDLLAVMEQCVNTFMVGYSCSISDFISDALIVLIPIPFVWQLHLPLGKKLAVLGVFLLGILSSGASLVRMLWMIWANHIGMDEAVDEGLLLTSELYWCLMEITLGLLAACLPTLRGLVQTKSVDSVLRSVRNALSLGSTSSASQLASSKDSTAKSSRSLDRDVYSVNVETKVTQEDRAAHWV</sequence>
<dbReference type="GeneID" id="54551269"/>
<dbReference type="AlphaFoldDB" id="A0A6A6JND9"/>
<evidence type="ECO:0000313" key="9">
    <source>
        <dbReference type="Proteomes" id="UP000800097"/>
    </source>
</evidence>
<comment type="subcellular location">
    <subcellularLocation>
        <location evidence="1">Membrane</location>
        <topology evidence="1">Multi-pass membrane protein</topology>
    </subcellularLocation>
</comment>
<protein>
    <recommendedName>
        <fullName evidence="7">Rhodopsin domain-containing protein</fullName>
    </recommendedName>
</protein>
<dbReference type="Pfam" id="PF20684">
    <property type="entry name" value="Fung_rhodopsin"/>
    <property type="match status" value="1"/>
</dbReference>
<name>A0A6A6JND9_WESOR</name>
<keyword evidence="9" id="KW-1185">Reference proteome</keyword>
<dbReference type="GO" id="GO:0016020">
    <property type="term" value="C:membrane"/>
    <property type="evidence" value="ECO:0007669"/>
    <property type="project" value="UniProtKB-SubCell"/>
</dbReference>
<comment type="similarity">
    <text evidence="5">Belongs to the SAT4 family.</text>
</comment>
<dbReference type="OrthoDB" id="5393606at2759"/>
<keyword evidence="4 6" id="KW-0472">Membrane</keyword>
<evidence type="ECO:0000313" key="8">
    <source>
        <dbReference type="EMBL" id="KAF2278032.1"/>
    </source>
</evidence>
<evidence type="ECO:0000259" key="7">
    <source>
        <dbReference type="Pfam" id="PF20684"/>
    </source>
</evidence>
<feature type="transmembrane region" description="Helical" evidence="6">
    <location>
        <begin position="186"/>
        <end position="213"/>
    </location>
</feature>
<evidence type="ECO:0000256" key="1">
    <source>
        <dbReference type="ARBA" id="ARBA00004141"/>
    </source>
</evidence>
<feature type="transmembrane region" description="Helical" evidence="6">
    <location>
        <begin position="105"/>
        <end position="126"/>
    </location>
</feature>
<organism evidence="8 9">
    <name type="scientific">Westerdykella ornata</name>
    <dbReference type="NCBI Taxonomy" id="318751"/>
    <lineage>
        <taxon>Eukaryota</taxon>
        <taxon>Fungi</taxon>
        <taxon>Dikarya</taxon>
        <taxon>Ascomycota</taxon>
        <taxon>Pezizomycotina</taxon>
        <taxon>Dothideomycetes</taxon>
        <taxon>Pleosporomycetidae</taxon>
        <taxon>Pleosporales</taxon>
        <taxon>Sporormiaceae</taxon>
        <taxon>Westerdykella</taxon>
    </lineage>
</organism>
<dbReference type="PANTHER" id="PTHR33048:SF157">
    <property type="entry name" value="INTEGRAL MEMBRANE PROTEIN"/>
    <property type="match status" value="1"/>
</dbReference>
<gene>
    <name evidence="8" type="ORF">EI97DRAFT_432117</name>
</gene>
<dbReference type="InterPro" id="IPR049326">
    <property type="entry name" value="Rhodopsin_dom_fungi"/>
</dbReference>
<dbReference type="RefSeq" id="XP_033655571.1">
    <property type="nucleotide sequence ID" value="XM_033798094.1"/>
</dbReference>
<evidence type="ECO:0000256" key="3">
    <source>
        <dbReference type="ARBA" id="ARBA00022989"/>
    </source>
</evidence>
<feature type="domain" description="Rhodopsin" evidence="7">
    <location>
        <begin position="28"/>
        <end position="294"/>
    </location>
</feature>
<feature type="transmembrane region" description="Helical" evidence="6">
    <location>
        <begin position="44"/>
        <end position="65"/>
    </location>
</feature>
<feature type="transmembrane region" description="Helical" evidence="6">
    <location>
        <begin position="270"/>
        <end position="293"/>
    </location>
</feature>
<dbReference type="InterPro" id="IPR052337">
    <property type="entry name" value="SAT4-like"/>
</dbReference>
<evidence type="ECO:0000256" key="2">
    <source>
        <dbReference type="ARBA" id="ARBA00022692"/>
    </source>
</evidence>
<reference evidence="8" key="1">
    <citation type="journal article" date="2020" name="Stud. Mycol.">
        <title>101 Dothideomycetes genomes: a test case for predicting lifestyles and emergence of pathogens.</title>
        <authorList>
            <person name="Haridas S."/>
            <person name="Albert R."/>
            <person name="Binder M."/>
            <person name="Bloem J."/>
            <person name="Labutti K."/>
            <person name="Salamov A."/>
            <person name="Andreopoulos B."/>
            <person name="Baker S."/>
            <person name="Barry K."/>
            <person name="Bills G."/>
            <person name="Bluhm B."/>
            <person name="Cannon C."/>
            <person name="Castanera R."/>
            <person name="Culley D."/>
            <person name="Daum C."/>
            <person name="Ezra D."/>
            <person name="Gonzalez J."/>
            <person name="Henrissat B."/>
            <person name="Kuo A."/>
            <person name="Liang C."/>
            <person name="Lipzen A."/>
            <person name="Lutzoni F."/>
            <person name="Magnuson J."/>
            <person name="Mondo S."/>
            <person name="Nolan M."/>
            <person name="Ohm R."/>
            <person name="Pangilinan J."/>
            <person name="Park H.-J."/>
            <person name="Ramirez L."/>
            <person name="Alfaro M."/>
            <person name="Sun H."/>
            <person name="Tritt A."/>
            <person name="Yoshinaga Y."/>
            <person name="Zwiers L.-H."/>
            <person name="Turgeon B."/>
            <person name="Goodwin S."/>
            <person name="Spatafora J."/>
            <person name="Crous P."/>
            <person name="Grigoriev I."/>
        </authorList>
    </citation>
    <scope>NUCLEOTIDE SEQUENCE</scope>
    <source>
        <strain evidence="8">CBS 379.55</strain>
    </source>
</reference>
<keyword evidence="3 6" id="KW-1133">Transmembrane helix</keyword>
<evidence type="ECO:0000256" key="5">
    <source>
        <dbReference type="ARBA" id="ARBA00038359"/>
    </source>
</evidence>
<evidence type="ECO:0000256" key="6">
    <source>
        <dbReference type="SAM" id="Phobius"/>
    </source>
</evidence>
<dbReference type="PANTHER" id="PTHR33048">
    <property type="entry name" value="PTH11-LIKE INTEGRAL MEMBRANE PROTEIN (AFU_ORTHOLOGUE AFUA_5G11245)"/>
    <property type="match status" value="1"/>
</dbReference>
<evidence type="ECO:0000256" key="4">
    <source>
        <dbReference type="ARBA" id="ARBA00023136"/>
    </source>
</evidence>
<feature type="transmembrane region" description="Helical" evidence="6">
    <location>
        <begin position="142"/>
        <end position="166"/>
    </location>
</feature>
<feature type="transmembrane region" description="Helical" evidence="6">
    <location>
        <begin position="225"/>
        <end position="250"/>
    </location>
</feature>